<dbReference type="Proteomes" id="UP001280121">
    <property type="component" value="Unassembled WGS sequence"/>
</dbReference>
<dbReference type="AlphaFoldDB" id="A0AAD9X7N0"/>
<keyword evidence="2" id="KW-1185">Reference proteome</keyword>
<dbReference type="EMBL" id="JANJYI010000004">
    <property type="protein sequence ID" value="KAK2654436.1"/>
    <property type="molecule type" value="Genomic_DNA"/>
</dbReference>
<evidence type="ECO:0008006" key="3">
    <source>
        <dbReference type="Google" id="ProtNLM"/>
    </source>
</evidence>
<reference evidence="1" key="1">
    <citation type="journal article" date="2023" name="Plant J.">
        <title>Genome sequences and population genomics provide insights into the demographic history, inbreeding, and mutation load of two 'living fossil' tree species of Dipteronia.</title>
        <authorList>
            <person name="Feng Y."/>
            <person name="Comes H.P."/>
            <person name="Chen J."/>
            <person name="Zhu S."/>
            <person name="Lu R."/>
            <person name="Zhang X."/>
            <person name="Li P."/>
            <person name="Qiu J."/>
            <person name="Olsen K.M."/>
            <person name="Qiu Y."/>
        </authorList>
    </citation>
    <scope>NUCLEOTIDE SEQUENCE</scope>
    <source>
        <strain evidence="1">KIB01</strain>
    </source>
</reference>
<name>A0AAD9X7N0_9ROSI</name>
<dbReference type="PANTHER" id="PTHR33116">
    <property type="entry name" value="REVERSE TRANSCRIPTASE ZINC-BINDING DOMAIN-CONTAINING PROTEIN-RELATED-RELATED"/>
    <property type="match status" value="1"/>
</dbReference>
<gene>
    <name evidence="1" type="ORF">Ddye_014292</name>
</gene>
<evidence type="ECO:0000313" key="2">
    <source>
        <dbReference type="Proteomes" id="UP001280121"/>
    </source>
</evidence>
<evidence type="ECO:0000313" key="1">
    <source>
        <dbReference type="EMBL" id="KAK2654436.1"/>
    </source>
</evidence>
<dbReference type="PANTHER" id="PTHR33116:SF78">
    <property type="entry name" value="OS12G0587133 PROTEIN"/>
    <property type="match status" value="1"/>
</dbReference>
<organism evidence="1 2">
    <name type="scientific">Dipteronia dyeriana</name>
    <dbReference type="NCBI Taxonomy" id="168575"/>
    <lineage>
        <taxon>Eukaryota</taxon>
        <taxon>Viridiplantae</taxon>
        <taxon>Streptophyta</taxon>
        <taxon>Embryophyta</taxon>
        <taxon>Tracheophyta</taxon>
        <taxon>Spermatophyta</taxon>
        <taxon>Magnoliopsida</taxon>
        <taxon>eudicotyledons</taxon>
        <taxon>Gunneridae</taxon>
        <taxon>Pentapetalae</taxon>
        <taxon>rosids</taxon>
        <taxon>malvids</taxon>
        <taxon>Sapindales</taxon>
        <taxon>Sapindaceae</taxon>
        <taxon>Hippocastanoideae</taxon>
        <taxon>Acereae</taxon>
        <taxon>Dipteronia</taxon>
    </lineage>
</organism>
<accession>A0AAD9X7N0</accession>
<proteinExistence type="predicted"/>
<protein>
    <recommendedName>
        <fullName evidence="3">Reverse transcriptase domain-containing protein</fullName>
    </recommendedName>
</protein>
<sequence>MSRGNDRKFWIWIFIKFRKLKRFLWNGVTQDEVWEAVSSCDGNKAPGPDGLNLNFIKANWEVIRIDFIKEFHSNEDIVKSLNNTFLALIPKCSKPDSMSDFRPISLVGSMYKILAKVLANLLKMVLNSVIVGRMLAHEEYWASTFKCKETSLPITYLGLPLGARTLTKVFWNSLLLRVERRLAPWKKKFLNKGGRLVLIKSVLYYMSVFKVPVNAAQALERMQKSFF</sequence>
<comment type="caution">
    <text evidence="1">The sequence shown here is derived from an EMBL/GenBank/DDBJ whole genome shotgun (WGS) entry which is preliminary data.</text>
</comment>